<name>A0A1G4X9N9_9ACTN</name>
<dbReference type="Proteomes" id="UP000198981">
    <property type="component" value="Unassembled WGS sequence"/>
</dbReference>
<evidence type="ECO:0000313" key="2">
    <source>
        <dbReference type="Proteomes" id="UP000198981"/>
    </source>
</evidence>
<protein>
    <submittedName>
        <fullName evidence="1">Uncharacterized protein</fullName>
    </submittedName>
</protein>
<dbReference type="EMBL" id="FMUH01000001">
    <property type="protein sequence ID" value="SCX37936.1"/>
    <property type="molecule type" value="Genomic_DNA"/>
</dbReference>
<evidence type="ECO:0000313" key="1">
    <source>
        <dbReference type="EMBL" id="SCX37936.1"/>
    </source>
</evidence>
<keyword evidence="2" id="KW-1185">Reference proteome</keyword>
<proteinExistence type="predicted"/>
<sequence>MSTNEIARRIAAAYAWPLDETAAGVDWYVRQIGLAGAMQLDARTIERFERVYPLI</sequence>
<reference evidence="2" key="1">
    <citation type="submission" date="2016-10" db="EMBL/GenBank/DDBJ databases">
        <authorList>
            <person name="Varghese N."/>
            <person name="Submissions S."/>
        </authorList>
    </citation>
    <scope>NUCLEOTIDE SEQUENCE [LARGE SCALE GENOMIC DNA]</scope>
    <source>
        <strain evidence="2">DSM 45722</strain>
    </source>
</reference>
<accession>A0A1G4X9N9</accession>
<dbReference type="AlphaFoldDB" id="A0A1G4X9N9"/>
<organism evidence="1 2">
    <name type="scientific">Klenkia marina</name>
    <dbReference type="NCBI Taxonomy" id="1960309"/>
    <lineage>
        <taxon>Bacteria</taxon>
        <taxon>Bacillati</taxon>
        <taxon>Actinomycetota</taxon>
        <taxon>Actinomycetes</taxon>
        <taxon>Geodermatophilales</taxon>
        <taxon>Geodermatophilaceae</taxon>
        <taxon>Klenkia</taxon>
    </lineage>
</organism>
<gene>
    <name evidence="1" type="ORF">SAMN03159343_0243</name>
</gene>
<dbReference type="RefSeq" id="WP_165839233.1">
    <property type="nucleotide sequence ID" value="NZ_FMUH01000001.1"/>
</dbReference>